<dbReference type="Proteomes" id="UP001596266">
    <property type="component" value="Unassembled WGS sequence"/>
</dbReference>
<proteinExistence type="predicted"/>
<comment type="caution">
    <text evidence="3">The sequence shown here is derived from an EMBL/GenBank/DDBJ whole genome shotgun (WGS) entry which is preliminary data.</text>
</comment>
<evidence type="ECO:0000313" key="3">
    <source>
        <dbReference type="EMBL" id="MFC6397562.1"/>
    </source>
</evidence>
<dbReference type="Pfam" id="PF00675">
    <property type="entry name" value="Peptidase_M16"/>
    <property type="match status" value="1"/>
</dbReference>
<dbReference type="PANTHER" id="PTHR11851:SF224">
    <property type="entry name" value="PROCESSING PROTEASE"/>
    <property type="match status" value="1"/>
</dbReference>
<evidence type="ECO:0000313" key="4">
    <source>
        <dbReference type="Proteomes" id="UP001596266"/>
    </source>
</evidence>
<organism evidence="3 4">
    <name type="scientific">Luteococcus sanguinis</name>
    <dbReference type="NCBI Taxonomy" id="174038"/>
    <lineage>
        <taxon>Bacteria</taxon>
        <taxon>Bacillati</taxon>
        <taxon>Actinomycetota</taxon>
        <taxon>Actinomycetes</taxon>
        <taxon>Propionibacteriales</taxon>
        <taxon>Propionibacteriaceae</taxon>
        <taxon>Luteococcus</taxon>
    </lineage>
</organism>
<dbReference type="PANTHER" id="PTHR11851">
    <property type="entry name" value="METALLOPROTEASE"/>
    <property type="match status" value="1"/>
</dbReference>
<dbReference type="InterPro" id="IPR007863">
    <property type="entry name" value="Peptidase_M16_C"/>
</dbReference>
<reference evidence="4" key="1">
    <citation type="journal article" date="2019" name="Int. J. Syst. Evol. Microbiol.">
        <title>The Global Catalogue of Microorganisms (GCM) 10K type strain sequencing project: providing services to taxonomists for standard genome sequencing and annotation.</title>
        <authorList>
            <consortium name="The Broad Institute Genomics Platform"/>
            <consortium name="The Broad Institute Genome Sequencing Center for Infectious Disease"/>
            <person name="Wu L."/>
            <person name="Ma J."/>
        </authorList>
    </citation>
    <scope>NUCLEOTIDE SEQUENCE [LARGE SCALE GENOMIC DNA]</scope>
    <source>
        <strain evidence="4">CGMCC 1.15277</strain>
    </source>
</reference>
<dbReference type="InterPro" id="IPR050361">
    <property type="entry name" value="MPP/UQCRC_Complex"/>
</dbReference>
<dbReference type="SUPFAM" id="SSF63411">
    <property type="entry name" value="LuxS/MPP-like metallohydrolase"/>
    <property type="match status" value="2"/>
</dbReference>
<dbReference type="InterPro" id="IPR011249">
    <property type="entry name" value="Metalloenz_LuxS/M16"/>
</dbReference>
<protein>
    <submittedName>
        <fullName evidence="3">Pitrilysin family protein</fullName>
    </submittedName>
</protein>
<dbReference type="EMBL" id="JBHSUA010000021">
    <property type="protein sequence ID" value="MFC6397562.1"/>
    <property type="molecule type" value="Genomic_DNA"/>
</dbReference>
<evidence type="ECO:0000259" key="1">
    <source>
        <dbReference type="Pfam" id="PF00675"/>
    </source>
</evidence>
<sequence length="456" mass="48254">MSTRPERPQIGEPAPWDFPSPRVRELDNGLAVWLFDLPGQHVVTAELCLDIPLAVEPVEHEGVAMMALRVSDEGTTKHPDGEVLDLLEGCGAAYDGGAGTHATHCSLDVPAPRLRRAMELFAEIVRTPAIAAADVERHVALRLAEIEQARISPGSLASLGLKKVLYADDDRSSRPTGGSATSVATITPDLVRAFHDQWWRPAGAVLVVAGDLPDDVDDIVDACFADWTGPGSPAQHQAPRHQGAATASDGRPVVHLMDRPGAVQAELRLFGPSVGRGSDVFAPLQVACTAMGGSFGSRLNHLLREDRGYTYGVSMSTSPGRDQDGQWSMGGSFRTEVAVAALGDALDTLFANEPFTTDEVSDAITYQVGIAPLRYATAEGVAAQAISLASVGREPGYVNEHFARIRAVTPEAATDAFSQVITPASTRALLVGDALELRPALEAAGYQVCDLSALTD</sequence>
<dbReference type="Pfam" id="PF05193">
    <property type="entry name" value="Peptidase_M16_C"/>
    <property type="match status" value="1"/>
</dbReference>
<feature type="domain" description="Peptidase M16 N-terminal" evidence="1">
    <location>
        <begin position="38"/>
        <end position="150"/>
    </location>
</feature>
<keyword evidence="4" id="KW-1185">Reference proteome</keyword>
<dbReference type="RefSeq" id="WP_343886279.1">
    <property type="nucleotide sequence ID" value="NZ_BAAAKI010000013.1"/>
</dbReference>
<accession>A0ABW1X5Y0</accession>
<gene>
    <name evidence="3" type="ORF">ACFP57_11295</name>
</gene>
<dbReference type="InterPro" id="IPR011765">
    <property type="entry name" value="Pept_M16_N"/>
</dbReference>
<name>A0ABW1X5Y0_9ACTN</name>
<feature type="domain" description="Peptidase M16 C-terminal" evidence="2">
    <location>
        <begin position="185"/>
        <end position="363"/>
    </location>
</feature>
<dbReference type="Gene3D" id="3.30.830.10">
    <property type="entry name" value="Metalloenzyme, LuxS/M16 peptidase-like"/>
    <property type="match status" value="2"/>
</dbReference>
<evidence type="ECO:0000259" key="2">
    <source>
        <dbReference type="Pfam" id="PF05193"/>
    </source>
</evidence>